<accession>A0ABN7B2D6</accession>
<feature type="chain" id="PRO_5044988445" description="Metalloendopeptidase" evidence="7">
    <location>
        <begin position="22"/>
        <end position="283"/>
    </location>
</feature>
<dbReference type="InterPro" id="IPR006026">
    <property type="entry name" value="Peptidase_Metallo"/>
</dbReference>
<evidence type="ECO:0000256" key="6">
    <source>
        <dbReference type="PROSITE-ProRule" id="PRU01211"/>
    </source>
</evidence>
<dbReference type="InterPro" id="IPR001506">
    <property type="entry name" value="Peptidase_M12A"/>
</dbReference>
<dbReference type="Proteomes" id="UP001307889">
    <property type="component" value="Chromosome 8"/>
</dbReference>
<evidence type="ECO:0000256" key="3">
    <source>
        <dbReference type="ARBA" id="ARBA00022801"/>
    </source>
</evidence>
<sequence>MCLSRLLFLVFIGDLLDGIAARIIQSPILHYEQPNCAGKDCYPELNSRLYQGDILLPEGVDPKNALKIEPLLWPNGVVPYAFAKGFNKGDKSKILSAMRLIEMETCITFLPRTILDRTWIDIEQKKEAGCYSIIGYRPLPHEGPLKFNLRAPECYEAGTIQHELLHVLGLLHEQARPDRDEFVDILWDNIDEAYHSDFTKASDTFVTTYDIPYDYDSVMHYPKWAFSKNDKSTIVAKNDTERELGQRIGATNGDFEKIRRMYKCQITSEDLFGGNFPLNKLFL</sequence>
<gene>
    <name evidence="9" type="ORF">NTJ_10601</name>
</gene>
<reference evidence="9 10" key="1">
    <citation type="submission" date="2023-09" db="EMBL/GenBank/DDBJ databases">
        <title>Nesidiocoris tenuis whole genome shotgun sequence.</title>
        <authorList>
            <person name="Shibata T."/>
            <person name="Shimoda M."/>
            <person name="Kobayashi T."/>
            <person name="Uehara T."/>
        </authorList>
    </citation>
    <scope>NUCLEOTIDE SEQUENCE [LARGE SCALE GENOMIC DNA]</scope>
    <source>
        <strain evidence="9 10">Japan</strain>
    </source>
</reference>
<dbReference type="PANTHER" id="PTHR10127">
    <property type="entry name" value="DISCOIDIN, CUB, EGF, LAMININ , AND ZINC METALLOPROTEASE DOMAIN CONTAINING"/>
    <property type="match status" value="1"/>
</dbReference>
<dbReference type="PROSITE" id="PS51864">
    <property type="entry name" value="ASTACIN"/>
    <property type="match status" value="1"/>
</dbReference>
<keyword evidence="3 6" id="KW-0378">Hydrolase</keyword>
<comment type="cofactor">
    <cofactor evidence="6 7">
        <name>Zn(2+)</name>
        <dbReference type="ChEBI" id="CHEBI:29105"/>
    </cofactor>
    <text evidence="6 7">Binds 1 zinc ion per subunit.</text>
</comment>
<evidence type="ECO:0000256" key="4">
    <source>
        <dbReference type="ARBA" id="ARBA00022833"/>
    </source>
</evidence>
<evidence type="ECO:0000256" key="2">
    <source>
        <dbReference type="ARBA" id="ARBA00022723"/>
    </source>
</evidence>
<dbReference type="Pfam" id="PF01400">
    <property type="entry name" value="Astacin"/>
    <property type="match status" value="1"/>
</dbReference>
<proteinExistence type="predicted"/>
<dbReference type="InterPro" id="IPR024079">
    <property type="entry name" value="MetalloPept_cat_dom_sf"/>
</dbReference>
<dbReference type="EC" id="3.4.24.-" evidence="7"/>
<keyword evidence="10" id="KW-1185">Reference proteome</keyword>
<dbReference type="EMBL" id="AP028916">
    <property type="protein sequence ID" value="BES97787.1"/>
    <property type="molecule type" value="Genomic_DNA"/>
</dbReference>
<feature type="domain" description="Peptidase M12A" evidence="8">
    <location>
        <begin position="64"/>
        <end position="265"/>
    </location>
</feature>
<evidence type="ECO:0000313" key="10">
    <source>
        <dbReference type="Proteomes" id="UP001307889"/>
    </source>
</evidence>
<keyword evidence="5 6" id="KW-0482">Metalloprotease</keyword>
<keyword evidence="4 6" id="KW-0862">Zinc</keyword>
<dbReference type="PANTHER" id="PTHR10127:SF780">
    <property type="entry name" value="METALLOENDOPEPTIDASE"/>
    <property type="match status" value="1"/>
</dbReference>
<dbReference type="InterPro" id="IPR034035">
    <property type="entry name" value="Astacin-like_dom"/>
</dbReference>
<dbReference type="PRINTS" id="PR00480">
    <property type="entry name" value="ASTACIN"/>
</dbReference>
<dbReference type="SUPFAM" id="SSF55486">
    <property type="entry name" value="Metalloproteases ('zincins'), catalytic domain"/>
    <property type="match status" value="1"/>
</dbReference>
<evidence type="ECO:0000256" key="7">
    <source>
        <dbReference type="RuleBase" id="RU361183"/>
    </source>
</evidence>
<comment type="caution">
    <text evidence="6">Lacks conserved residue(s) required for the propagation of feature annotation.</text>
</comment>
<feature type="signal peptide" evidence="7">
    <location>
        <begin position="1"/>
        <end position="21"/>
    </location>
</feature>
<feature type="binding site" evidence="6">
    <location>
        <position position="166"/>
    </location>
    <ligand>
        <name>Zn(2+)</name>
        <dbReference type="ChEBI" id="CHEBI:29105"/>
        <note>catalytic</note>
    </ligand>
</feature>
<dbReference type="SMART" id="SM00235">
    <property type="entry name" value="ZnMc"/>
    <property type="match status" value="1"/>
</dbReference>
<evidence type="ECO:0000256" key="1">
    <source>
        <dbReference type="ARBA" id="ARBA00022670"/>
    </source>
</evidence>
<keyword evidence="2 6" id="KW-0479">Metal-binding</keyword>
<keyword evidence="7" id="KW-0732">Signal</keyword>
<dbReference type="Gene3D" id="3.40.390.10">
    <property type="entry name" value="Collagenase (Catalytic Domain)"/>
    <property type="match status" value="1"/>
</dbReference>
<feature type="binding site" evidence="6">
    <location>
        <position position="172"/>
    </location>
    <ligand>
        <name>Zn(2+)</name>
        <dbReference type="ChEBI" id="CHEBI:29105"/>
        <note>catalytic</note>
    </ligand>
</feature>
<keyword evidence="1 6" id="KW-0645">Protease</keyword>
<feature type="binding site" evidence="6">
    <location>
        <position position="162"/>
    </location>
    <ligand>
        <name>Zn(2+)</name>
        <dbReference type="ChEBI" id="CHEBI:29105"/>
        <note>catalytic</note>
    </ligand>
</feature>
<organism evidence="9 10">
    <name type="scientific">Nesidiocoris tenuis</name>
    <dbReference type="NCBI Taxonomy" id="355587"/>
    <lineage>
        <taxon>Eukaryota</taxon>
        <taxon>Metazoa</taxon>
        <taxon>Ecdysozoa</taxon>
        <taxon>Arthropoda</taxon>
        <taxon>Hexapoda</taxon>
        <taxon>Insecta</taxon>
        <taxon>Pterygota</taxon>
        <taxon>Neoptera</taxon>
        <taxon>Paraneoptera</taxon>
        <taxon>Hemiptera</taxon>
        <taxon>Heteroptera</taxon>
        <taxon>Panheteroptera</taxon>
        <taxon>Cimicomorpha</taxon>
        <taxon>Miridae</taxon>
        <taxon>Dicyphina</taxon>
        <taxon>Nesidiocoris</taxon>
    </lineage>
</organism>
<name>A0ABN7B2D6_9HEMI</name>
<dbReference type="CDD" id="cd04280">
    <property type="entry name" value="ZnMc_astacin_like"/>
    <property type="match status" value="1"/>
</dbReference>
<evidence type="ECO:0000313" key="9">
    <source>
        <dbReference type="EMBL" id="BES97787.1"/>
    </source>
</evidence>
<evidence type="ECO:0000259" key="8">
    <source>
        <dbReference type="PROSITE" id="PS51864"/>
    </source>
</evidence>
<evidence type="ECO:0000256" key="5">
    <source>
        <dbReference type="ARBA" id="ARBA00023049"/>
    </source>
</evidence>
<protein>
    <recommendedName>
        <fullName evidence="7">Metalloendopeptidase</fullName>
        <ecNumber evidence="7">3.4.24.-</ecNumber>
    </recommendedName>
</protein>
<feature type="active site" evidence="6">
    <location>
        <position position="163"/>
    </location>
</feature>